<dbReference type="AlphaFoldDB" id="A0A0M2HHU2"/>
<name>A0A0M2HHU2_9MICO</name>
<dbReference type="STRING" id="92835.RS81_00684"/>
<reference evidence="3 4" key="1">
    <citation type="submission" date="2015-02" db="EMBL/GenBank/DDBJ databases">
        <title>Draft genome sequences of ten Microbacterium spp. with emphasis on heavy metal contaminated environments.</title>
        <authorList>
            <person name="Corretto E."/>
        </authorList>
    </citation>
    <scope>NUCLEOTIDE SEQUENCE [LARGE SCALE GENOMIC DNA]</scope>
    <source>
        <strain evidence="3 4">DSM 12510</strain>
    </source>
</reference>
<feature type="transmembrane region" description="Helical" evidence="2">
    <location>
        <begin position="39"/>
        <end position="58"/>
    </location>
</feature>
<organism evidence="3 4">
    <name type="scientific">Microbacterium terrae</name>
    <dbReference type="NCBI Taxonomy" id="69369"/>
    <lineage>
        <taxon>Bacteria</taxon>
        <taxon>Bacillati</taxon>
        <taxon>Actinomycetota</taxon>
        <taxon>Actinomycetes</taxon>
        <taxon>Micrococcales</taxon>
        <taxon>Microbacteriaceae</taxon>
        <taxon>Microbacterium</taxon>
    </lineage>
</organism>
<dbReference type="EMBL" id="JYIZ01000035">
    <property type="protein sequence ID" value="KJL43891.1"/>
    <property type="molecule type" value="Genomic_DNA"/>
</dbReference>
<comment type="caution">
    <text evidence="3">The sequence shown here is derived from an EMBL/GenBank/DDBJ whole genome shotgun (WGS) entry which is preliminary data.</text>
</comment>
<feature type="transmembrane region" description="Helical" evidence="2">
    <location>
        <begin position="12"/>
        <end position="33"/>
    </location>
</feature>
<sequence length="90" mass="9243">MSSGTQSPRGARLAPGYVVLFLGIACTLAGAFLDGFGGGMLIGIGVVFCVAGTVTLAARLGWLARNPRDQSTLGGMWLPSRDGADERDAE</sequence>
<accession>A0A0M2HHU2</accession>
<proteinExistence type="predicted"/>
<evidence type="ECO:0000256" key="1">
    <source>
        <dbReference type="SAM" id="MobiDB-lite"/>
    </source>
</evidence>
<protein>
    <submittedName>
        <fullName evidence="3">Uncharacterized protein</fullName>
    </submittedName>
</protein>
<keyword evidence="2" id="KW-0812">Transmembrane</keyword>
<feature type="region of interest" description="Disordered" evidence="1">
    <location>
        <begin position="68"/>
        <end position="90"/>
    </location>
</feature>
<dbReference type="PATRIC" id="fig|92835.4.peg.703"/>
<keyword evidence="2" id="KW-0472">Membrane</keyword>
<evidence type="ECO:0000313" key="4">
    <source>
        <dbReference type="Proteomes" id="UP000033956"/>
    </source>
</evidence>
<keyword evidence="4" id="KW-1185">Reference proteome</keyword>
<evidence type="ECO:0000256" key="2">
    <source>
        <dbReference type="SAM" id="Phobius"/>
    </source>
</evidence>
<evidence type="ECO:0000313" key="3">
    <source>
        <dbReference type="EMBL" id="KJL43891.1"/>
    </source>
</evidence>
<keyword evidence="2" id="KW-1133">Transmembrane helix</keyword>
<dbReference type="Proteomes" id="UP000033956">
    <property type="component" value="Unassembled WGS sequence"/>
</dbReference>
<gene>
    <name evidence="3" type="ORF">RS81_00684</name>
</gene>